<evidence type="ECO:0000256" key="9">
    <source>
        <dbReference type="SAM" id="Phobius"/>
    </source>
</evidence>
<dbReference type="Pfam" id="PF12822">
    <property type="entry name" value="ECF_trnsprt"/>
    <property type="match status" value="1"/>
</dbReference>
<feature type="transmembrane region" description="Helical" evidence="9">
    <location>
        <begin position="77"/>
        <end position="97"/>
    </location>
</feature>
<dbReference type="GO" id="GO:0005886">
    <property type="term" value="C:plasma membrane"/>
    <property type="evidence" value="ECO:0007669"/>
    <property type="project" value="UniProtKB-SubCell"/>
</dbReference>
<feature type="transmembrane region" description="Helical" evidence="9">
    <location>
        <begin position="46"/>
        <end position="71"/>
    </location>
</feature>
<feature type="transmembrane region" description="Helical" evidence="9">
    <location>
        <begin position="142"/>
        <end position="165"/>
    </location>
</feature>
<evidence type="ECO:0000313" key="10">
    <source>
        <dbReference type="EMBL" id="QUL98981.1"/>
    </source>
</evidence>
<proteinExistence type="inferred from homology"/>
<evidence type="ECO:0000256" key="6">
    <source>
        <dbReference type="ARBA" id="ARBA00022989"/>
    </source>
</evidence>
<sequence>MSRKTILIVSTAILAAMSLVLEVYVHFPVLPAAPYLLYSPGDLPTIVASVVFGPLSGIACAFINATLFAALTGQGGPWGALMHFIASGGMVAVIGWLDRKTAKTSLALVAGILTRTALMIPMNLLVTPIYTGLPVSAVAKMIVPVVIPFNLIHAGINSVLAYPLLKVLPREVIAKFRLKAA</sequence>
<keyword evidence="7 8" id="KW-0472">Membrane</keyword>
<evidence type="ECO:0000256" key="1">
    <source>
        <dbReference type="ARBA" id="ARBA00004651"/>
    </source>
</evidence>
<feature type="transmembrane region" description="Helical" evidence="9">
    <location>
        <begin position="6"/>
        <end position="25"/>
    </location>
</feature>
<keyword evidence="3 8" id="KW-0813">Transport</keyword>
<organism evidence="10">
    <name type="scientific">Candidatus Fermentithermobacillus carboniphilus</name>
    <dbReference type="NCBI Taxonomy" id="3085328"/>
    <lineage>
        <taxon>Bacteria</taxon>
        <taxon>Bacillati</taxon>
        <taxon>Bacillota</taxon>
        <taxon>Candidatus Fermentithermobacillia</taxon>
        <taxon>Candidatus Fermentithermobacillales</taxon>
        <taxon>Candidatus Fermentithermobacillaceae</taxon>
        <taxon>Candidatus Fermentithermobacillus</taxon>
    </lineage>
</organism>
<dbReference type="Gene3D" id="1.10.1760.20">
    <property type="match status" value="1"/>
</dbReference>
<evidence type="ECO:0000256" key="2">
    <source>
        <dbReference type="ARBA" id="ARBA00005540"/>
    </source>
</evidence>
<dbReference type="PANTHER" id="PTHR38438">
    <property type="entry name" value="RIBOFLAVIN TRANSPORTER RIBU"/>
    <property type="match status" value="1"/>
</dbReference>
<dbReference type="PIRSF" id="PIRSF037778">
    <property type="entry name" value="UCP037778_transp_RibU"/>
    <property type="match status" value="1"/>
</dbReference>
<dbReference type="InterPro" id="IPR024529">
    <property type="entry name" value="ECF_trnsprt_substrate-spec"/>
</dbReference>
<comment type="subcellular location">
    <subcellularLocation>
        <location evidence="1">Cell membrane</location>
        <topology evidence="1">Multi-pass membrane protein</topology>
    </subcellularLocation>
</comment>
<feature type="transmembrane region" description="Helical" evidence="9">
    <location>
        <begin position="106"/>
        <end position="130"/>
    </location>
</feature>
<accession>A0AAT9LCX8</accession>
<dbReference type="EMBL" id="CP062796">
    <property type="protein sequence ID" value="QUL98981.1"/>
    <property type="molecule type" value="Genomic_DNA"/>
</dbReference>
<dbReference type="KEGG" id="fcz:IMF26_02610"/>
<dbReference type="GO" id="GO:0032217">
    <property type="term" value="F:riboflavin transmembrane transporter activity"/>
    <property type="evidence" value="ECO:0007669"/>
    <property type="project" value="UniProtKB-UniRule"/>
</dbReference>
<gene>
    <name evidence="10" type="ORF">IMF26_02610</name>
</gene>
<evidence type="ECO:0000256" key="8">
    <source>
        <dbReference type="PIRNR" id="PIRNR037778"/>
    </source>
</evidence>
<keyword evidence="6 9" id="KW-1133">Transmembrane helix</keyword>
<keyword evidence="5 9" id="KW-0812">Transmembrane</keyword>
<comment type="function">
    <text evidence="8">Probably a riboflavin-binding protein that interacts with the energy-coupling factor (ECF) ABC-transporter complex.</text>
</comment>
<dbReference type="PANTHER" id="PTHR38438:SF1">
    <property type="entry name" value="RIBOFLAVIN TRANSPORTER RIBU"/>
    <property type="match status" value="1"/>
</dbReference>
<reference evidence="10" key="2">
    <citation type="journal article" date="2023" name="Biology">
        <title>Prokaryotic Life Associated with Coal-Fire Gas Vents Revealed by Metagenomics.</title>
        <authorList>
            <person name="Kadnikov V.V."/>
            <person name="Mardanov A.V."/>
            <person name="Beletsky A.V."/>
            <person name="Karnachuk O.V."/>
            <person name="Ravin N.V."/>
        </authorList>
    </citation>
    <scope>NUCLEOTIDE SEQUENCE</scope>
    <source>
        <strain evidence="10">Bu02</strain>
    </source>
</reference>
<dbReference type="AlphaFoldDB" id="A0AAT9LCX8"/>
<protein>
    <recommendedName>
        <fullName evidence="8">Riboflavin transporter</fullName>
    </recommendedName>
</protein>
<evidence type="ECO:0000256" key="5">
    <source>
        <dbReference type="ARBA" id="ARBA00022692"/>
    </source>
</evidence>
<keyword evidence="4 8" id="KW-1003">Cell membrane</keyword>
<evidence type="ECO:0000256" key="7">
    <source>
        <dbReference type="ARBA" id="ARBA00023136"/>
    </source>
</evidence>
<evidence type="ECO:0000256" key="3">
    <source>
        <dbReference type="ARBA" id="ARBA00022448"/>
    </source>
</evidence>
<dbReference type="InterPro" id="IPR025720">
    <property type="entry name" value="RibU"/>
</dbReference>
<comment type="similarity">
    <text evidence="2 8">Belongs to the prokaryotic riboflavin transporter (P-RFT) (TC 2.A.87) family.</text>
</comment>
<reference evidence="10" key="1">
    <citation type="submission" date="2020-10" db="EMBL/GenBank/DDBJ databases">
        <authorList>
            <person name="Kadnikov V."/>
            <person name="Beletsky A.V."/>
            <person name="Mardanov A.V."/>
            <person name="Karnachuk O.V."/>
            <person name="Ravin N.V."/>
        </authorList>
    </citation>
    <scope>NUCLEOTIDE SEQUENCE</scope>
    <source>
        <strain evidence="10">Bu02</strain>
    </source>
</reference>
<evidence type="ECO:0000256" key="4">
    <source>
        <dbReference type="ARBA" id="ARBA00022475"/>
    </source>
</evidence>
<name>A0AAT9LCX8_9FIRM</name>